<gene>
    <name evidence="2" type="ordered locus">Pyrfu_1258</name>
</gene>
<sequence>MGYDSPEAIQRRVAILVQRLESLLETIEQVKMTIVEDERNHVSVAVLGRTLHVTSGLLSADTLAREAWVSLLATLLTETSTVTRIFRGISLAGFAMLIIHLLSKSLGIRDVPGVLAAIMAIIGLLSIAEWYARLLALRDSRSKAERLDALLRGTNPEYKRLKSLFENTLKQLYHLALRGSAKGAKSIAGLGLVTYNVEMRDKRITLTARISRA</sequence>
<reference evidence="2 3" key="1">
    <citation type="journal article" date="2011" name="Stand. Genomic Sci.">
        <title>Complete genome sequence of the hyperthermophilic chemolithoautotroph Pyrolobus fumarii type strain (1A).</title>
        <authorList>
            <person name="Anderson I."/>
            <person name="Goker M."/>
            <person name="Nolan M."/>
            <person name="Lucas S."/>
            <person name="Hammon N."/>
            <person name="Deshpande S."/>
            <person name="Cheng J.F."/>
            <person name="Tapia R."/>
            <person name="Han C."/>
            <person name="Goodwin L."/>
            <person name="Pitluck S."/>
            <person name="Huntemann M."/>
            <person name="Liolios K."/>
            <person name="Ivanova N."/>
            <person name="Pagani I."/>
            <person name="Mavromatis K."/>
            <person name="Ovchinikova G."/>
            <person name="Pati A."/>
            <person name="Chen A."/>
            <person name="Palaniappan K."/>
            <person name="Land M."/>
            <person name="Hauser L."/>
            <person name="Brambilla E.M."/>
            <person name="Huber H."/>
            <person name="Yasawong M."/>
            <person name="Rohde M."/>
            <person name="Spring S."/>
            <person name="Abt B."/>
            <person name="Sikorski J."/>
            <person name="Wirth R."/>
            <person name="Detter J.C."/>
            <person name="Woyke T."/>
            <person name="Bristow J."/>
            <person name="Eisen J.A."/>
            <person name="Markowitz V."/>
            <person name="Hugenholtz P."/>
            <person name="Kyrpides N.C."/>
            <person name="Klenk H.P."/>
            <person name="Lapidus A."/>
        </authorList>
    </citation>
    <scope>NUCLEOTIDE SEQUENCE [LARGE SCALE GENOMIC DNA]</scope>
    <source>
        <strain evidence="3">DSM 11204 / 1A</strain>
    </source>
</reference>
<name>G0EG92_PYRF1</name>
<keyword evidence="1" id="KW-1133">Transmembrane helix</keyword>
<feature type="transmembrane region" description="Helical" evidence="1">
    <location>
        <begin position="114"/>
        <end position="136"/>
    </location>
</feature>
<keyword evidence="3" id="KW-1185">Reference proteome</keyword>
<dbReference type="HOGENOM" id="CLU_1292070_0_0_2"/>
<dbReference type="STRING" id="694429.Pyrfu_1258"/>
<dbReference type="EMBL" id="CP002838">
    <property type="protein sequence ID" value="AEM39117.1"/>
    <property type="molecule type" value="Genomic_DNA"/>
</dbReference>
<proteinExistence type="predicted"/>
<dbReference type="GeneID" id="11138441"/>
<keyword evidence="1" id="KW-0472">Membrane</keyword>
<dbReference type="RefSeq" id="WP_014026794.1">
    <property type="nucleotide sequence ID" value="NC_015931.1"/>
</dbReference>
<evidence type="ECO:0000256" key="1">
    <source>
        <dbReference type="SAM" id="Phobius"/>
    </source>
</evidence>
<organism evidence="2 3">
    <name type="scientific">Pyrolobus fumarii (strain DSM 11204 / 1A)</name>
    <dbReference type="NCBI Taxonomy" id="694429"/>
    <lineage>
        <taxon>Archaea</taxon>
        <taxon>Thermoproteota</taxon>
        <taxon>Thermoprotei</taxon>
        <taxon>Desulfurococcales</taxon>
        <taxon>Pyrodictiaceae</taxon>
        <taxon>Pyrolobus</taxon>
    </lineage>
</organism>
<feature type="transmembrane region" description="Helical" evidence="1">
    <location>
        <begin position="85"/>
        <end position="102"/>
    </location>
</feature>
<dbReference type="AlphaFoldDB" id="G0EG92"/>
<protein>
    <submittedName>
        <fullName evidence="2">Uncharacterized protein</fullName>
    </submittedName>
</protein>
<keyword evidence="1" id="KW-0812">Transmembrane</keyword>
<dbReference type="Proteomes" id="UP000001037">
    <property type="component" value="Chromosome"/>
</dbReference>
<evidence type="ECO:0000313" key="2">
    <source>
        <dbReference type="EMBL" id="AEM39117.1"/>
    </source>
</evidence>
<accession>G0EG92</accession>
<dbReference type="KEGG" id="pfm:Pyrfu_1258"/>
<dbReference type="InParanoid" id="G0EG92"/>
<evidence type="ECO:0000313" key="3">
    <source>
        <dbReference type="Proteomes" id="UP000001037"/>
    </source>
</evidence>